<evidence type="ECO:0000256" key="9">
    <source>
        <dbReference type="ARBA" id="ARBA00023163"/>
    </source>
</evidence>
<reference evidence="14" key="1">
    <citation type="submission" date="2020-07" db="EMBL/GenBank/DDBJ databases">
        <title>Multicomponent nature underlies the extraordinary mechanical properties of spider dragline silk.</title>
        <authorList>
            <person name="Kono N."/>
            <person name="Nakamura H."/>
            <person name="Mori M."/>
            <person name="Yoshida Y."/>
            <person name="Ohtoshi R."/>
            <person name="Malay A.D."/>
            <person name="Moran D.A.P."/>
            <person name="Tomita M."/>
            <person name="Numata K."/>
            <person name="Arakawa K."/>
        </authorList>
    </citation>
    <scope>NUCLEOTIDE SEQUENCE</scope>
</reference>
<evidence type="ECO:0000256" key="12">
    <source>
        <dbReference type="PIRSR" id="PIRSR602117-2"/>
    </source>
</evidence>
<comment type="caution">
    <text evidence="14">The sequence shown here is derived from an EMBL/GenBank/DDBJ whole genome shotgun (WGS) entry which is preliminary data.</text>
</comment>
<dbReference type="EMBL" id="BMAO01000931">
    <property type="protein sequence ID" value="GFQ70097.1"/>
    <property type="molecule type" value="Genomic_DNA"/>
</dbReference>
<evidence type="ECO:0000256" key="5">
    <source>
        <dbReference type="ARBA" id="ARBA00022833"/>
    </source>
</evidence>
<organism evidence="14 15">
    <name type="scientific">Trichonephila clavata</name>
    <name type="common">Joro spider</name>
    <name type="synonym">Nephila clavata</name>
    <dbReference type="NCBI Taxonomy" id="2740835"/>
    <lineage>
        <taxon>Eukaryota</taxon>
        <taxon>Metazoa</taxon>
        <taxon>Ecdysozoa</taxon>
        <taxon>Arthropoda</taxon>
        <taxon>Chelicerata</taxon>
        <taxon>Arachnida</taxon>
        <taxon>Araneae</taxon>
        <taxon>Araneomorphae</taxon>
        <taxon>Entelegynae</taxon>
        <taxon>Araneoidea</taxon>
        <taxon>Nephilidae</taxon>
        <taxon>Trichonephila</taxon>
    </lineage>
</organism>
<evidence type="ECO:0000256" key="2">
    <source>
        <dbReference type="ARBA" id="ARBA00006167"/>
    </source>
</evidence>
<dbReference type="InterPro" id="IPR002117">
    <property type="entry name" value="p53_tumour_suppressor"/>
</dbReference>
<evidence type="ECO:0000256" key="7">
    <source>
        <dbReference type="ARBA" id="ARBA00023125"/>
    </source>
</evidence>
<keyword evidence="10" id="KW-0539">Nucleus</keyword>
<dbReference type="OrthoDB" id="6422391at2759"/>
<dbReference type="GO" id="GO:0000978">
    <property type="term" value="F:RNA polymerase II cis-regulatory region sequence-specific DNA binding"/>
    <property type="evidence" value="ECO:0007669"/>
    <property type="project" value="TreeGrafter"/>
</dbReference>
<dbReference type="SUPFAM" id="SSF49417">
    <property type="entry name" value="p53-like transcription factors"/>
    <property type="match status" value="1"/>
</dbReference>
<protein>
    <submittedName>
        <fullName evidence="14">Cellular tumor antigen p53</fullName>
    </submittedName>
</protein>
<keyword evidence="7" id="KW-0238">DNA-binding</keyword>
<feature type="binding site" evidence="11">
    <location>
        <position position="203"/>
    </location>
    <ligand>
        <name>Zn(2+)</name>
        <dbReference type="ChEBI" id="CHEBI:29105"/>
    </ligand>
</feature>
<evidence type="ECO:0000259" key="13">
    <source>
        <dbReference type="Pfam" id="PF00870"/>
    </source>
</evidence>
<evidence type="ECO:0000313" key="14">
    <source>
        <dbReference type="EMBL" id="GFQ70097.1"/>
    </source>
</evidence>
<keyword evidence="3" id="KW-0053">Apoptosis</keyword>
<accession>A0A8X6HA62</accession>
<keyword evidence="15" id="KW-1185">Reference proteome</keyword>
<comment type="cofactor">
    <cofactor evidence="11">
        <name>Zn(2+)</name>
        <dbReference type="ChEBI" id="CHEBI:29105"/>
    </cofactor>
    <text evidence="11">Binds 1 zinc ion per subunit.</text>
</comment>
<dbReference type="AlphaFoldDB" id="A0A8X6HA62"/>
<feature type="binding site" evidence="11">
    <location>
        <position position="199"/>
    </location>
    <ligand>
        <name>Zn(2+)</name>
        <dbReference type="ChEBI" id="CHEBI:29105"/>
    </ligand>
</feature>
<keyword evidence="5 11" id="KW-0862">Zinc</keyword>
<evidence type="ECO:0000256" key="4">
    <source>
        <dbReference type="ARBA" id="ARBA00022723"/>
    </source>
</evidence>
<evidence type="ECO:0000256" key="3">
    <source>
        <dbReference type="ARBA" id="ARBA00022703"/>
    </source>
</evidence>
<dbReference type="PANTHER" id="PTHR11447">
    <property type="entry name" value="CELLULAR TUMOR ANTIGEN P53"/>
    <property type="match status" value="1"/>
</dbReference>
<evidence type="ECO:0000256" key="6">
    <source>
        <dbReference type="ARBA" id="ARBA00023015"/>
    </source>
</evidence>
<feature type="binding site" evidence="11">
    <location>
        <position position="139"/>
    </location>
    <ligand>
        <name>Zn(2+)</name>
        <dbReference type="ChEBI" id="CHEBI:29105"/>
    </ligand>
</feature>
<comment type="similarity">
    <text evidence="2">Belongs to the p53 family.</text>
</comment>
<sequence>MVCAWGVWINSPGKIESDDFKDILPGWNSLVDVPVAALPRVYDLDSSFPRYGARSSLPVTSNWPGDYSFKVSFENQEKNNKTKHINWTYSETCNKLYVMKDASCPVNFSTNRAMHHGCTVRVMAVYSAPEHFAQPVTRCLNHSRSEIEKEVLEAEHLVRSESVAFYHTDSESGRHSVVVPFENPPAGQEFSTYIFKFLCFSSCSGGPNRRLLTLIFTLELGDIVLGRHSLELKICANPRRDREIAEKGVQPKPSTSNMVPTKKFKAHEEIYTVNPGPSTKKAKTESKKKKLRIEVENEECYLFLMKMKHLYKLYRGVSDLDNIPSNLKAMICLRFMQKSSSSNNIFGITEACVIPWLTIQTIIFENGPK</sequence>
<dbReference type="GO" id="GO:0046872">
    <property type="term" value="F:metal ion binding"/>
    <property type="evidence" value="ECO:0007669"/>
    <property type="project" value="UniProtKB-KW"/>
</dbReference>
<evidence type="ECO:0000256" key="1">
    <source>
        <dbReference type="ARBA" id="ARBA00004123"/>
    </source>
</evidence>
<feature type="binding site" evidence="11">
    <location>
        <position position="142"/>
    </location>
    <ligand>
        <name>Zn(2+)</name>
        <dbReference type="ChEBI" id="CHEBI:29105"/>
    </ligand>
</feature>
<keyword evidence="4 11" id="KW-0479">Metal-binding</keyword>
<dbReference type="CDD" id="cd08367">
    <property type="entry name" value="P53"/>
    <property type="match status" value="1"/>
</dbReference>
<evidence type="ECO:0000313" key="15">
    <source>
        <dbReference type="Proteomes" id="UP000887116"/>
    </source>
</evidence>
<dbReference type="InterPro" id="IPR012346">
    <property type="entry name" value="p53/RUNT-type_TF_DNA-bd_sf"/>
</dbReference>
<gene>
    <name evidence="14" type="primary">tp53</name>
    <name evidence="14" type="ORF">TNCT_344611</name>
</gene>
<dbReference type="InterPro" id="IPR008967">
    <property type="entry name" value="p53-like_TF_DNA-bd_sf"/>
</dbReference>
<dbReference type="InterPro" id="IPR011615">
    <property type="entry name" value="p53_DNA-bd"/>
</dbReference>
<evidence type="ECO:0000256" key="8">
    <source>
        <dbReference type="ARBA" id="ARBA00023159"/>
    </source>
</evidence>
<dbReference type="PRINTS" id="PR00386">
    <property type="entry name" value="P53SUPPRESSR"/>
</dbReference>
<name>A0A8X6HA62_TRICU</name>
<dbReference type="GO" id="GO:0006915">
    <property type="term" value="P:apoptotic process"/>
    <property type="evidence" value="ECO:0007669"/>
    <property type="project" value="UniProtKB-KW"/>
</dbReference>
<keyword evidence="9" id="KW-0804">Transcription</keyword>
<dbReference type="Proteomes" id="UP000887116">
    <property type="component" value="Unassembled WGS sequence"/>
</dbReference>
<feature type="site" description="Interaction with DNA" evidence="12">
    <location>
        <position position="83"/>
    </location>
</feature>
<comment type="subcellular location">
    <subcellularLocation>
        <location evidence="1">Nucleus</location>
    </subcellularLocation>
</comment>
<evidence type="ECO:0000256" key="10">
    <source>
        <dbReference type="ARBA" id="ARBA00023242"/>
    </source>
</evidence>
<dbReference type="GO" id="GO:0005634">
    <property type="term" value="C:nucleus"/>
    <property type="evidence" value="ECO:0007669"/>
    <property type="project" value="UniProtKB-SubCell"/>
</dbReference>
<dbReference type="PANTHER" id="PTHR11447:SF16">
    <property type="entry name" value="P53 PROTEIN LONG FORM VARIANT 1"/>
    <property type="match status" value="1"/>
</dbReference>
<dbReference type="GO" id="GO:0000981">
    <property type="term" value="F:DNA-binding transcription factor activity, RNA polymerase II-specific"/>
    <property type="evidence" value="ECO:0007669"/>
    <property type="project" value="TreeGrafter"/>
</dbReference>
<dbReference type="Pfam" id="PF00870">
    <property type="entry name" value="P53"/>
    <property type="match status" value="1"/>
</dbReference>
<keyword evidence="8" id="KW-0010">Activator</keyword>
<feature type="domain" description="p53 DNA-binding" evidence="13">
    <location>
        <begin position="60"/>
        <end position="247"/>
    </location>
</feature>
<dbReference type="Gene3D" id="2.60.40.720">
    <property type="match status" value="1"/>
</dbReference>
<proteinExistence type="inferred from homology"/>
<evidence type="ECO:0000256" key="11">
    <source>
        <dbReference type="PIRSR" id="PIRSR602117-1"/>
    </source>
</evidence>
<keyword evidence="6" id="KW-0805">Transcription regulation</keyword>